<gene>
    <name evidence="11" type="ORF">A2G96_06395</name>
</gene>
<accession>A0A142JH29</accession>
<evidence type="ECO:0000256" key="4">
    <source>
        <dbReference type="ARBA" id="ARBA00022692"/>
    </source>
</evidence>
<evidence type="ECO:0000256" key="6">
    <source>
        <dbReference type="ARBA" id="ARBA00022989"/>
    </source>
</evidence>
<keyword evidence="3" id="KW-1003">Cell membrane</keyword>
<dbReference type="OrthoDB" id="9807115at2"/>
<proteinExistence type="inferred from homology"/>
<evidence type="ECO:0000256" key="8">
    <source>
        <dbReference type="ARBA" id="ARBA00037998"/>
    </source>
</evidence>
<comment type="similarity">
    <text evidence="8">Belongs to the binding-protein-dependent transport system permease family. LivHM subfamily.</text>
</comment>
<dbReference type="PANTHER" id="PTHR11795:SF447">
    <property type="entry name" value="ABC TRANSPORTER PERMEASE PROTEIN"/>
    <property type="match status" value="1"/>
</dbReference>
<evidence type="ECO:0000313" key="11">
    <source>
        <dbReference type="EMBL" id="AMR77391.1"/>
    </source>
</evidence>
<dbReference type="CDD" id="cd06582">
    <property type="entry name" value="TM_PBP1_LivH_like"/>
    <property type="match status" value="1"/>
</dbReference>
<evidence type="ECO:0000256" key="3">
    <source>
        <dbReference type="ARBA" id="ARBA00022475"/>
    </source>
</evidence>
<dbReference type="GO" id="GO:0005886">
    <property type="term" value="C:plasma membrane"/>
    <property type="evidence" value="ECO:0007669"/>
    <property type="project" value="UniProtKB-SubCell"/>
</dbReference>
<evidence type="ECO:0000256" key="7">
    <source>
        <dbReference type="ARBA" id="ARBA00023136"/>
    </source>
</evidence>
<dbReference type="NCBIfam" id="TIGR03409">
    <property type="entry name" value="urea_trans_UrtB"/>
    <property type="match status" value="1"/>
</dbReference>
<feature type="transmembrane region" description="Helical" evidence="9">
    <location>
        <begin position="288"/>
        <end position="307"/>
    </location>
</feature>
<dbReference type="GO" id="GO:0006865">
    <property type="term" value="P:amino acid transport"/>
    <property type="evidence" value="ECO:0007669"/>
    <property type="project" value="UniProtKB-KW"/>
</dbReference>
<comment type="subcellular location">
    <subcellularLocation>
        <location evidence="1">Cell membrane</location>
        <topology evidence="1">Multi-pass membrane protein</topology>
    </subcellularLocation>
</comment>
<organism evidence="11 12">
    <name type="scientific">Cupriavidus nantongensis</name>
    <dbReference type="NCBI Taxonomy" id="1796606"/>
    <lineage>
        <taxon>Bacteria</taxon>
        <taxon>Pseudomonadati</taxon>
        <taxon>Pseudomonadota</taxon>
        <taxon>Betaproteobacteria</taxon>
        <taxon>Burkholderiales</taxon>
        <taxon>Burkholderiaceae</taxon>
        <taxon>Cupriavidus</taxon>
    </lineage>
</organism>
<keyword evidence="10" id="KW-0732">Signal</keyword>
<feature type="transmembrane region" description="Helical" evidence="9">
    <location>
        <begin position="511"/>
        <end position="530"/>
    </location>
</feature>
<feature type="chain" id="PRO_5007497931" evidence="10">
    <location>
        <begin position="31"/>
        <end position="547"/>
    </location>
</feature>
<keyword evidence="5" id="KW-0029">Amino-acid transport</keyword>
<keyword evidence="12" id="KW-1185">Reference proteome</keyword>
<dbReference type="RefSeq" id="WP_062797804.1">
    <property type="nucleotide sequence ID" value="NZ_CP014844.1"/>
</dbReference>
<dbReference type="InterPro" id="IPR001851">
    <property type="entry name" value="ABC_transp_permease"/>
</dbReference>
<feature type="signal peptide" evidence="10">
    <location>
        <begin position="1"/>
        <end position="30"/>
    </location>
</feature>
<reference evidence="11 12" key="1">
    <citation type="submission" date="2016-03" db="EMBL/GenBank/DDBJ databases">
        <title>Complete genome sequence of a novel chlorpyrifos degrading bacterium, Cupriavidus nantongensis sp. X1.</title>
        <authorList>
            <person name="Fang L."/>
        </authorList>
    </citation>
    <scope>NUCLEOTIDE SEQUENCE [LARGE SCALE GENOMIC DNA]</scope>
    <source>
        <strain evidence="11 12">X1</strain>
    </source>
</reference>
<feature type="transmembrane region" description="Helical" evidence="9">
    <location>
        <begin position="254"/>
        <end position="281"/>
    </location>
</feature>
<dbReference type="STRING" id="1796606.A2G96_06395"/>
<dbReference type="InterPro" id="IPR052157">
    <property type="entry name" value="BCAA_transport_permease"/>
</dbReference>
<keyword evidence="7 9" id="KW-0472">Membrane</keyword>
<dbReference type="InterPro" id="IPR017779">
    <property type="entry name" value="ABC_UrtB_bac"/>
</dbReference>
<dbReference type="KEGG" id="cnan:A2G96_06395"/>
<evidence type="ECO:0000256" key="5">
    <source>
        <dbReference type="ARBA" id="ARBA00022970"/>
    </source>
</evidence>
<dbReference type="GO" id="GO:0022857">
    <property type="term" value="F:transmembrane transporter activity"/>
    <property type="evidence" value="ECO:0007669"/>
    <property type="project" value="InterPro"/>
</dbReference>
<evidence type="ECO:0000256" key="10">
    <source>
        <dbReference type="SAM" id="SignalP"/>
    </source>
</evidence>
<evidence type="ECO:0000256" key="1">
    <source>
        <dbReference type="ARBA" id="ARBA00004651"/>
    </source>
</evidence>
<evidence type="ECO:0000313" key="12">
    <source>
        <dbReference type="Proteomes" id="UP000075238"/>
    </source>
</evidence>
<keyword evidence="4 9" id="KW-0812">Transmembrane</keyword>
<dbReference type="EMBL" id="CP014844">
    <property type="protein sequence ID" value="AMR77391.1"/>
    <property type="molecule type" value="Genomic_DNA"/>
</dbReference>
<keyword evidence="6 9" id="KW-1133">Transmembrane helix</keyword>
<feature type="transmembrane region" description="Helical" evidence="9">
    <location>
        <begin position="349"/>
        <end position="372"/>
    </location>
</feature>
<feature type="transmembrane region" description="Helical" evidence="9">
    <location>
        <begin position="313"/>
        <end position="337"/>
    </location>
</feature>
<evidence type="ECO:0000256" key="9">
    <source>
        <dbReference type="SAM" id="Phobius"/>
    </source>
</evidence>
<feature type="transmembrane region" description="Helical" evidence="9">
    <location>
        <begin position="481"/>
        <end position="505"/>
    </location>
</feature>
<dbReference type="AlphaFoldDB" id="A0A142JH29"/>
<evidence type="ECO:0000256" key="2">
    <source>
        <dbReference type="ARBA" id="ARBA00022448"/>
    </source>
</evidence>
<dbReference type="Pfam" id="PF02653">
    <property type="entry name" value="BPD_transp_2"/>
    <property type="match status" value="1"/>
</dbReference>
<dbReference type="Proteomes" id="UP000075238">
    <property type="component" value="Chromosome 1"/>
</dbReference>
<sequence>MRHSISFPARSWLRALLAALLLAAASWASALTQADLKPLAGDDFDAKTAALSALAKAAPAEAGPILKALQDDALQYAPSVGMVRQDGDRLVDAITGKPVSVNADELEALTLNNSLRALVDSAASSLLLQSPEIAVRAQAVATLRDQPESASLAAVEAARKTEADAGLRASLDVIWANLVLGETPEPAAREARLEAIRILASDSNPQNRQKLAPLVERDSAGRYREPDGSVRLAAQQALDTLQRDQRRAEVIGNLFAGLSLGSVLLLAALGLAITYGLIGVINMAHGEFLMIGAYATYVVQSLFRAYAPGALDWYLPAALPASFLAAAVVGFVLERLVLRHLYGRPLETLLATFGVSLLLMQAVRTLFGAQNVEVSNPGWMSGGFEWMPGLVIPYNRIVIVLFALAVVAIAWAVLNRTRLGLFVRATTQNRTMAACVGVRTWQVDSYAFAFGAGIAGLGGCALSQIGNVGPDLGQAYIIDSFMVVVLGGVGQLAGTIVGAFGLGILNKFIEPFYGAVLAKILVLVLIVLFIQKRPQGLFALKGRSAEA</sequence>
<name>A0A142JH29_9BURK</name>
<protein>
    <submittedName>
        <fullName evidence="11">Urea ABC transporter permease subunit UrtB</fullName>
    </submittedName>
</protein>
<feature type="transmembrane region" description="Helical" evidence="9">
    <location>
        <begin position="392"/>
        <end position="414"/>
    </location>
</feature>
<dbReference type="PANTHER" id="PTHR11795">
    <property type="entry name" value="BRANCHED-CHAIN AMINO ACID TRANSPORT SYSTEM PERMEASE PROTEIN LIVH"/>
    <property type="match status" value="1"/>
</dbReference>
<keyword evidence="2" id="KW-0813">Transport</keyword>